<dbReference type="Proteomes" id="UP000664859">
    <property type="component" value="Unassembled WGS sequence"/>
</dbReference>
<evidence type="ECO:0000256" key="1">
    <source>
        <dbReference type="SAM" id="MobiDB-lite"/>
    </source>
</evidence>
<dbReference type="InterPro" id="IPR038280">
    <property type="entry name" value="ResT/TelK_cat_sf"/>
</dbReference>
<dbReference type="EMBL" id="JAFCMP010000001">
    <property type="protein sequence ID" value="KAG5192873.1"/>
    <property type="molecule type" value="Genomic_DNA"/>
</dbReference>
<dbReference type="InterPro" id="IPR032047">
    <property type="entry name" value="ResT/TelK_cat"/>
</dbReference>
<protein>
    <recommendedName>
        <fullName evidence="2">Telomere resolvase ResT/TelK catalytic domain-containing protein</fullName>
    </recommendedName>
</protein>
<comment type="caution">
    <text evidence="3">The sequence shown here is derived from an EMBL/GenBank/DDBJ whole genome shotgun (WGS) entry which is preliminary data.</text>
</comment>
<gene>
    <name evidence="3" type="ORF">JKP88DRAFT_272188</name>
</gene>
<feature type="compositionally biased region" description="Low complexity" evidence="1">
    <location>
        <begin position="393"/>
        <end position="402"/>
    </location>
</feature>
<proteinExistence type="predicted"/>
<feature type="domain" description="Telomere resolvase ResT/TelK catalytic" evidence="2">
    <location>
        <begin position="162"/>
        <end position="329"/>
    </location>
</feature>
<reference evidence="3" key="1">
    <citation type="submission" date="2021-02" db="EMBL/GenBank/DDBJ databases">
        <title>First Annotated Genome of the Yellow-green Alga Tribonema minus.</title>
        <authorList>
            <person name="Mahan K.M."/>
        </authorList>
    </citation>
    <scope>NUCLEOTIDE SEQUENCE</scope>
    <source>
        <strain evidence="3">UTEX B ZZ1240</strain>
    </source>
</reference>
<dbReference type="Pfam" id="PF16684">
    <property type="entry name" value="ResT-TelK_cat"/>
    <property type="match status" value="1"/>
</dbReference>
<keyword evidence="4" id="KW-1185">Reference proteome</keyword>
<evidence type="ECO:0000313" key="4">
    <source>
        <dbReference type="Proteomes" id="UP000664859"/>
    </source>
</evidence>
<organism evidence="3 4">
    <name type="scientific">Tribonema minus</name>
    <dbReference type="NCBI Taxonomy" id="303371"/>
    <lineage>
        <taxon>Eukaryota</taxon>
        <taxon>Sar</taxon>
        <taxon>Stramenopiles</taxon>
        <taxon>Ochrophyta</taxon>
        <taxon>PX clade</taxon>
        <taxon>Xanthophyceae</taxon>
        <taxon>Tribonematales</taxon>
        <taxon>Tribonemataceae</taxon>
        <taxon>Tribonema</taxon>
    </lineage>
</organism>
<evidence type="ECO:0000259" key="2">
    <source>
        <dbReference type="Pfam" id="PF16684"/>
    </source>
</evidence>
<accession>A0A835ZQ11</accession>
<sequence length="445" mass="46974">MASGSGGTTPAVLAAYLADTGDAEGVVAYIRQRWPRSLATYTSAVKRIWLSLERRHPEFEAAYAKALAAVEAERESGDPALDLFRRFGAMTLAEQNAERRAMRTRAYTGDAGLDGTLASLPLLPEFIDGLRLPSKDRDDARLRASRALADKSAKSWVIRAGDLIERARGALADPSAGPFDLACAIALCSGRRMVEVFRTGDFAPAPRSLGPHACSFGGQVKRRGTGGEPGTAAAAPGGERYDIPLLCPLKDLRAGVARLRASKPAADLTNAEVNLKWSGSCNAAARRWLGDGRKFHDLREAYAVCGYHLALPHCWSLNLWVSKVLGHAALANSLHYTCIHAEDLREEHRRPWRPSTPAASAAAAPAAAPAHAAAPRPATRPAPAADSAREAAQEAPAVLAAPGKKKAATARAPPGGRGEATKGGRDSDEGAGAAIERRGSRTRGV</sequence>
<dbReference type="AlphaFoldDB" id="A0A835ZQ11"/>
<feature type="compositionally biased region" description="Low complexity" evidence="1">
    <location>
        <begin position="353"/>
        <end position="386"/>
    </location>
</feature>
<dbReference type="Gene3D" id="1.10.443.30">
    <property type="entry name" value="Telomere resolvase"/>
    <property type="match status" value="1"/>
</dbReference>
<feature type="region of interest" description="Disordered" evidence="1">
    <location>
        <begin position="349"/>
        <end position="445"/>
    </location>
</feature>
<feature type="compositionally biased region" description="Basic and acidic residues" evidence="1">
    <location>
        <begin position="419"/>
        <end position="428"/>
    </location>
</feature>
<name>A0A835ZQ11_9STRA</name>
<evidence type="ECO:0000313" key="3">
    <source>
        <dbReference type="EMBL" id="KAG5192873.1"/>
    </source>
</evidence>
<dbReference type="OrthoDB" id="10658294at2759"/>